<dbReference type="InterPro" id="IPR035897">
    <property type="entry name" value="Toll_tir_struct_dom_sf"/>
</dbReference>
<evidence type="ECO:0000313" key="6">
    <source>
        <dbReference type="EMBL" id="KAK0573166.1"/>
    </source>
</evidence>
<dbReference type="SMART" id="SM00255">
    <property type="entry name" value="TIR"/>
    <property type="match status" value="1"/>
</dbReference>
<dbReference type="InterPro" id="IPR000157">
    <property type="entry name" value="TIR_dom"/>
</dbReference>
<dbReference type="SUPFAM" id="SSF52058">
    <property type="entry name" value="L domain-like"/>
    <property type="match status" value="2"/>
</dbReference>
<gene>
    <name evidence="6" type="ORF">LWI29_003866</name>
</gene>
<keyword evidence="7" id="KW-1185">Reference proteome</keyword>
<name>A0AA39RG38_ACESA</name>
<evidence type="ECO:0000313" key="7">
    <source>
        <dbReference type="Proteomes" id="UP001168877"/>
    </source>
</evidence>
<dbReference type="Gene3D" id="3.40.50.300">
    <property type="entry name" value="P-loop containing nucleotide triphosphate hydrolases"/>
    <property type="match status" value="1"/>
</dbReference>
<dbReference type="Pfam" id="PF00560">
    <property type="entry name" value="LRR_1"/>
    <property type="match status" value="1"/>
</dbReference>
<feature type="domain" description="TIR" evidence="5">
    <location>
        <begin position="14"/>
        <end position="174"/>
    </location>
</feature>
<proteinExistence type="predicted"/>
<reference evidence="6" key="2">
    <citation type="submission" date="2023-06" db="EMBL/GenBank/DDBJ databases">
        <authorList>
            <person name="Swenson N.G."/>
            <person name="Wegrzyn J.L."/>
            <person name="Mcevoy S.L."/>
        </authorList>
    </citation>
    <scope>NUCLEOTIDE SEQUENCE</scope>
    <source>
        <strain evidence="6">NS2018</strain>
        <tissue evidence="6">Leaf</tissue>
    </source>
</reference>
<dbReference type="GO" id="GO:0006952">
    <property type="term" value="P:defense response"/>
    <property type="evidence" value="ECO:0007669"/>
    <property type="project" value="UniProtKB-KW"/>
</dbReference>
<dbReference type="Pfam" id="PF23598">
    <property type="entry name" value="LRR_14"/>
    <property type="match status" value="3"/>
</dbReference>
<dbReference type="GO" id="GO:0007165">
    <property type="term" value="P:signal transduction"/>
    <property type="evidence" value="ECO:0007669"/>
    <property type="project" value="InterPro"/>
</dbReference>
<dbReference type="InterPro" id="IPR027417">
    <property type="entry name" value="P-loop_NTPase"/>
</dbReference>
<dbReference type="Gene3D" id="3.80.10.10">
    <property type="entry name" value="Ribonuclease Inhibitor"/>
    <property type="match status" value="4"/>
</dbReference>
<dbReference type="PROSITE" id="PS51450">
    <property type="entry name" value="LRR"/>
    <property type="match status" value="1"/>
</dbReference>
<evidence type="ECO:0000259" key="5">
    <source>
        <dbReference type="PROSITE" id="PS50104"/>
    </source>
</evidence>
<protein>
    <recommendedName>
        <fullName evidence="5">TIR domain-containing protein</fullName>
    </recommendedName>
</protein>
<accession>A0AA39RG38</accession>
<dbReference type="GO" id="GO:0043531">
    <property type="term" value="F:ADP binding"/>
    <property type="evidence" value="ECO:0007669"/>
    <property type="project" value="InterPro"/>
</dbReference>
<evidence type="ECO:0000256" key="3">
    <source>
        <dbReference type="ARBA" id="ARBA00023027"/>
    </source>
</evidence>
<dbReference type="InterPro" id="IPR002182">
    <property type="entry name" value="NB-ARC"/>
</dbReference>
<dbReference type="InterPro" id="IPR055414">
    <property type="entry name" value="LRR_R13L4/SHOC2-like"/>
</dbReference>
<dbReference type="SUPFAM" id="SSF52540">
    <property type="entry name" value="P-loop containing nucleoside triphosphate hydrolases"/>
    <property type="match status" value="1"/>
</dbReference>
<organism evidence="6 7">
    <name type="scientific">Acer saccharum</name>
    <name type="common">Sugar maple</name>
    <dbReference type="NCBI Taxonomy" id="4024"/>
    <lineage>
        <taxon>Eukaryota</taxon>
        <taxon>Viridiplantae</taxon>
        <taxon>Streptophyta</taxon>
        <taxon>Embryophyta</taxon>
        <taxon>Tracheophyta</taxon>
        <taxon>Spermatophyta</taxon>
        <taxon>Magnoliopsida</taxon>
        <taxon>eudicotyledons</taxon>
        <taxon>Gunneridae</taxon>
        <taxon>Pentapetalae</taxon>
        <taxon>rosids</taxon>
        <taxon>malvids</taxon>
        <taxon>Sapindales</taxon>
        <taxon>Sapindaceae</taxon>
        <taxon>Hippocastanoideae</taxon>
        <taxon>Acereae</taxon>
        <taxon>Acer</taxon>
    </lineage>
</organism>
<dbReference type="InterPro" id="IPR044974">
    <property type="entry name" value="Disease_R_plants"/>
</dbReference>
<evidence type="ECO:0000256" key="2">
    <source>
        <dbReference type="ARBA" id="ARBA00022737"/>
    </source>
</evidence>
<evidence type="ECO:0000256" key="1">
    <source>
        <dbReference type="ARBA" id="ARBA00022614"/>
    </source>
</evidence>
<dbReference type="Pfam" id="PF00931">
    <property type="entry name" value="NB-ARC"/>
    <property type="match status" value="1"/>
</dbReference>
<feature type="region of interest" description="Disordered" evidence="4">
    <location>
        <begin position="888"/>
        <end position="907"/>
    </location>
</feature>
<dbReference type="Pfam" id="PF01582">
    <property type="entry name" value="TIR"/>
    <property type="match status" value="1"/>
</dbReference>
<dbReference type="PROSITE" id="PS50104">
    <property type="entry name" value="TIR"/>
    <property type="match status" value="1"/>
</dbReference>
<dbReference type="EMBL" id="JAUESC010000387">
    <property type="protein sequence ID" value="KAK0573166.1"/>
    <property type="molecule type" value="Genomic_DNA"/>
</dbReference>
<dbReference type="GO" id="GO:0051707">
    <property type="term" value="P:response to other organism"/>
    <property type="evidence" value="ECO:0007669"/>
    <property type="project" value="UniProtKB-ARBA"/>
</dbReference>
<dbReference type="PANTHER" id="PTHR11017">
    <property type="entry name" value="LEUCINE-RICH REPEAT-CONTAINING PROTEIN"/>
    <property type="match status" value="1"/>
</dbReference>
<dbReference type="PRINTS" id="PR00364">
    <property type="entry name" value="DISEASERSIST"/>
</dbReference>
<dbReference type="InterPro" id="IPR001611">
    <property type="entry name" value="Leu-rich_rpt"/>
</dbReference>
<dbReference type="SMART" id="SM00369">
    <property type="entry name" value="LRR_TYP"/>
    <property type="match status" value="7"/>
</dbReference>
<dbReference type="SUPFAM" id="SSF52200">
    <property type="entry name" value="Toll/Interleukin receptor TIR domain"/>
    <property type="match status" value="1"/>
</dbReference>
<evidence type="ECO:0000256" key="4">
    <source>
        <dbReference type="SAM" id="MobiDB-lite"/>
    </source>
</evidence>
<dbReference type="PANTHER" id="PTHR11017:SF513">
    <property type="entry name" value="TIR DOMAIN-CONTAINING PROTEIN"/>
    <property type="match status" value="1"/>
</dbReference>
<keyword evidence="3" id="KW-0520">NAD</keyword>
<keyword evidence="2" id="KW-0677">Repeat</keyword>
<comment type="caution">
    <text evidence="6">The sequence shown here is derived from an EMBL/GenBank/DDBJ whole genome shotgun (WGS) entry which is preliminary data.</text>
</comment>
<dbReference type="Gene3D" id="3.40.50.10140">
    <property type="entry name" value="Toll/interleukin-1 receptor homology (TIR) domain"/>
    <property type="match status" value="1"/>
</dbReference>
<sequence length="1069" mass="121371">MDEDELRSTPSFRYRWDVFLSFRGEDTRHGFTDRLYRQLTLNGVRTFRDDEELERGEEINPSLGEAIEDSAATIAVISRRYADSRWCLEELARVIEYRKLLLPVFYQVDPSHVRMQKGPFEQDFLNLEERFGVEKVARWRSAMEKAGGISGWDSRIWNEEELIQYLVRKVLKKLSNTPLGAAKYPVGLDCQLKESMRMLDVKANGVRVLGFYGKGGVGKTTLSKALYNKLVIHFKRRSFIPNIRETCLHHNGLMDLQNKLICDLSANPAEQVNEVSQYIIKFKNLIDEEPVLIVLDDVDDVRQLDALAGKRNSAEIVLTVLTGKCLIKVIEDNILWMHDELKDMGRQIVQQGSLGDPGQWSRLWDRDKILTILKNEKGTRNIQGIALDIEKKEPELSAEKRYWMNFKMKPTFTSAITYLKEIIYKNFFQHLTDNGTGVMLHTNSFKPLVNLRLLQIDHVKLNGSFRVMPAELKWLQWRGCSLKTLPFEFSSQHIAVLDLSKSKITKVWGWRWWNLFSENKIMGRLLVMNLCDCFHLTEIPDLSDHSFLEKLILENCRELVKIHKSIGDLKTLRYLNLKNCSNLVEFPSDVSGLKHLENLILFGCSKLKGLPEDMSSMISLKELLIDETVIVKLPDSIFRLRKLEKFSLKNCRSLKRLPDCIGKLSSLKELSLDSSALEELPYSIGSLAELEKLNLMRCKSLTAIPDSIGNLKSLEELLFDGSSIKELPASVGSLFRLKYLSLGYCRSLNKLPDSIEGLASLVKLRLEGTLITEVPVQIGTLNLVKKLEMGNCQLLKYLPQSIGKMLSITTLVLDEARITELPESIGMLERLIVLKLNKCKQLQRLPSSIGNLKSLQYLLMTETSVTYLPNEFGMLSSLIVLQMGKEPQTGSHQDTVEHSGPTNSNAQDGQLIVLPRSFSNLSSLKELDAHARKLSGMISDEFEKLSSLEVLNLSRNNFYSLPSSLRGLSLLKDLALSHCKELKSLPPFPSSLLKLDVANCSALEIISDLSNLESLHDLNLTNCTKIMDIPGLQCLKSLRRLYLSGCNASFPAVKRRLAKVLSSYTPTHV</sequence>
<dbReference type="InterPro" id="IPR032675">
    <property type="entry name" value="LRR_dom_sf"/>
</dbReference>
<keyword evidence="1" id="KW-0433">Leucine-rich repeat</keyword>
<dbReference type="InterPro" id="IPR003591">
    <property type="entry name" value="Leu-rich_rpt_typical-subtyp"/>
</dbReference>
<dbReference type="AlphaFoldDB" id="A0AA39RG38"/>
<dbReference type="FunFam" id="3.40.50.10140:FF:000007">
    <property type="entry name" value="Disease resistance protein (TIR-NBS-LRR class)"/>
    <property type="match status" value="1"/>
</dbReference>
<dbReference type="Proteomes" id="UP001168877">
    <property type="component" value="Unassembled WGS sequence"/>
</dbReference>
<reference evidence="6" key="1">
    <citation type="journal article" date="2022" name="Plant J.">
        <title>Strategies of tolerance reflected in two North American maple genomes.</title>
        <authorList>
            <person name="McEvoy S.L."/>
            <person name="Sezen U.U."/>
            <person name="Trouern-Trend A."/>
            <person name="McMahon S.M."/>
            <person name="Schaberg P.G."/>
            <person name="Yang J."/>
            <person name="Wegrzyn J.L."/>
            <person name="Swenson N.G."/>
        </authorList>
    </citation>
    <scope>NUCLEOTIDE SEQUENCE</scope>
    <source>
        <strain evidence="6">NS2018</strain>
    </source>
</reference>